<dbReference type="AlphaFoldDB" id="A0A660L9M5"/>
<evidence type="ECO:0000256" key="3">
    <source>
        <dbReference type="ARBA" id="ARBA00022989"/>
    </source>
</evidence>
<feature type="transmembrane region" description="Helical" evidence="5">
    <location>
        <begin position="283"/>
        <end position="303"/>
    </location>
</feature>
<feature type="transmembrane region" description="Helical" evidence="5">
    <location>
        <begin position="6"/>
        <end position="25"/>
    </location>
</feature>
<dbReference type="SMART" id="SM00327">
    <property type="entry name" value="VWA"/>
    <property type="match status" value="1"/>
</dbReference>
<keyword evidence="8" id="KW-1185">Reference proteome</keyword>
<evidence type="ECO:0000259" key="6">
    <source>
        <dbReference type="PROSITE" id="PS50234"/>
    </source>
</evidence>
<proteinExistence type="predicted"/>
<keyword evidence="2 5" id="KW-0812">Transmembrane</keyword>
<dbReference type="NCBIfam" id="TIGR02226">
    <property type="entry name" value="two_anch"/>
    <property type="match status" value="1"/>
</dbReference>
<keyword evidence="1" id="KW-1003">Cell membrane</keyword>
<dbReference type="PANTHER" id="PTHR22550">
    <property type="entry name" value="SPORE GERMINATION PROTEIN"/>
    <property type="match status" value="1"/>
</dbReference>
<evidence type="ECO:0000313" key="7">
    <source>
        <dbReference type="EMBL" id="RKQ90965.1"/>
    </source>
</evidence>
<dbReference type="PANTHER" id="PTHR22550:SF5">
    <property type="entry name" value="LEUCINE ZIPPER PROTEIN 4"/>
    <property type="match status" value="1"/>
</dbReference>
<keyword evidence="4 5" id="KW-0472">Membrane</keyword>
<keyword evidence="3 5" id="KW-1133">Transmembrane helix</keyword>
<feature type="domain" description="VWFA" evidence="6">
    <location>
        <begin position="87"/>
        <end position="270"/>
    </location>
</feature>
<dbReference type="InterPro" id="IPR036465">
    <property type="entry name" value="vWFA_dom_sf"/>
</dbReference>
<dbReference type="InterPro" id="IPR011933">
    <property type="entry name" value="Double_TM_dom"/>
</dbReference>
<dbReference type="Gene3D" id="3.40.50.410">
    <property type="entry name" value="von Willebrand factor, type A domain"/>
    <property type="match status" value="1"/>
</dbReference>
<dbReference type="Proteomes" id="UP000278962">
    <property type="component" value="Unassembled WGS sequence"/>
</dbReference>
<dbReference type="Pfam" id="PF13519">
    <property type="entry name" value="VWA_2"/>
    <property type="match status" value="1"/>
</dbReference>
<dbReference type="PROSITE" id="PS50234">
    <property type="entry name" value="VWFA"/>
    <property type="match status" value="1"/>
</dbReference>
<evidence type="ECO:0000256" key="2">
    <source>
        <dbReference type="ARBA" id="ARBA00022692"/>
    </source>
</evidence>
<evidence type="ECO:0000256" key="1">
    <source>
        <dbReference type="ARBA" id="ARBA00022475"/>
    </source>
</evidence>
<comment type="caution">
    <text evidence="7">The sequence shown here is derived from an EMBL/GenBank/DDBJ whole genome shotgun (WGS) entry which is preliminary data.</text>
</comment>
<evidence type="ECO:0000313" key="8">
    <source>
        <dbReference type="Proteomes" id="UP000278962"/>
    </source>
</evidence>
<dbReference type="SUPFAM" id="SSF53300">
    <property type="entry name" value="vWA-like"/>
    <property type="match status" value="1"/>
</dbReference>
<organism evidence="7 8">
    <name type="scientific">Solirubrobacter pauli</name>
    <dbReference type="NCBI Taxonomy" id="166793"/>
    <lineage>
        <taxon>Bacteria</taxon>
        <taxon>Bacillati</taxon>
        <taxon>Actinomycetota</taxon>
        <taxon>Thermoleophilia</taxon>
        <taxon>Solirubrobacterales</taxon>
        <taxon>Solirubrobacteraceae</taxon>
        <taxon>Solirubrobacter</taxon>
    </lineage>
</organism>
<evidence type="ECO:0000256" key="4">
    <source>
        <dbReference type="ARBA" id="ARBA00023136"/>
    </source>
</evidence>
<gene>
    <name evidence="7" type="ORF">C8N24_0781</name>
</gene>
<accession>A0A660L9M5</accession>
<name>A0A660L9M5_9ACTN</name>
<protein>
    <submittedName>
        <fullName evidence="7">Ca-activated chloride channel family protein</fullName>
    </submittedName>
</protein>
<dbReference type="InterPro" id="IPR024163">
    <property type="entry name" value="Aerotolerance_reg_N"/>
</dbReference>
<sequence length="310" mass="32272">MSFQAPLFLLGLAVVPIAIVALLLARRRPSRYVIRFPATATLAAVAPRHGRVRKHLPPALLMLALAGMAVALARPEATVAVPVERASVMLVTDTSGSMNATDVTPNRLTAAKQAADRFLDRVPDQLQVGLVAFADSAHTVLRPTQDRTVVKSTLDGLQAEGGTATGDALTSALQALETGKDKPPAAIVLLSDGASKTGQDPAAVAQQARAANVPIYTVALGTSDGVIETMGQRLSVPPDPEALQQVADISGGRAFTAEDSGALDEVYETLGSRIGTKQEKREVSAGFAAFGLLALAGAAFTSLRWRGRLP</sequence>
<evidence type="ECO:0000256" key="5">
    <source>
        <dbReference type="SAM" id="Phobius"/>
    </source>
</evidence>
<dbReference type="OrthoDB" id="8882959at2"/>
<reference evidence="7 8" key="1">
    <citation type="submission" date="2018-10" db="EMBL/GenBank/DDBJ databases">
        <title>Genomic Encyclopedia of Archaeal and Bacterial Type Strains, Phase II (KMG-II): from individual species to whole genera.</title>
        <authorList>
            <person name="Goeker M."/>
        </authorList>
    </citation>
    <scope>NUCLEOTIDE SEQUENCE [LARGE SCALE GENOMIC DNA]</scope>
    <source>
        <strain evidence="7 8">DSM 14954</strain>
    </source>
</reference>
<dbReference type="InterPro" id="IPR050768">
    <property type="entry name" value="UPF0353/GerABKA_families"/>
</dbReference>
<dbReference type="InterPro" id="IPR002035">
    <property type="entry name" value="VWF_A"/>
</dbReference>
<dbReference type="Pfam" id="PF07584">
    <property type="entry name" value="BatA"/>
    <property type="match status" value="1"/>
</dbReference>
<dbReference type="EMBL" id="RBIL01000001">
    <property type="protein sequence ID" value="RKQ90965.1"/>
    <property type="molecule type" value="Genomic_DNA"/>
</dbReference>
<dbReference type="RefSeq" id="WP_121248185.1">
    <property type="nucleotide sequence ID" value="NZ_RBIL01000001.1"/>
</dbReference>